<reference evidence="1" key="2">
    <citation type="journal article" date="2015" name="Data Brief">
        <title>Shoot transcriptome of the giant reed, Arundo donax.</title>
        <authorList>
            <person name="Barrero R.A."/>
            <person name="Guerrero F.D."/>
            <person name="Moolhuijzen P."/>
            <person name="Goolsby J.A."/>
            <person name="Tidwell J."/>
            <person name="Bellgard S.E."/>
            <person name="Bellgard M.I."/>
        </authorList>
    </citation>
    <scope>NUCLEOTIDE SEQUENCE</scope>
    <source>
        <tissue evidence="1">Shoot tissue taken approximately 20 cm above the soil surface</tissue>
    </source>
</reference>
<proteinExistence type="predicted"/>
<organism evidence="1">
    <name type="scientific">Arundo donax</name>
    <name type="common">Giant reed</name>
    <name type="synonym">Donax arundinaceus</name>
    <dbReference type="NCBI Taxonomy" id="35708"/>
    <lineage>
        <taxon>Eukaryota</taxon>
        <taxon>Viridiplantae</taxon>
        <taxon>Streptophyta</taxon>
        <taxon>Embryophyta</taxon>
        <taxon>Tracheophyta</taxon>
        <taxon>Spermatophyta</taxon>
        <taxon>Magnoliopsida</taxon>
        <taxon>Liliopsida</taxon>
        <taxon>Poales</taxon>
        <taxon>Poaceae</taxon>
        <taxon>PACMAD clade</taxon>
        <taxon>Arundinoideae</taxon>
        <taxon>Arundineae</taxon>
        <taxon>Arundo</taxon>
    </lineage>
</organism>
<protein>
    <submittedName>
        <fullName evidence="1">Uncharacterized protein</fullName>
    </submittedName>
</protein>
<evidence type="ECO:0000313" key="1">
    <source>
        <dbReference type="EMBL" id="JAD30409.1"/>
    </source>
</evidence>
<sequence length="27" mass="3151">MCHCLPPCLHSRNDTKPTHEQRKFTGL</sequence>
<accession>A0A0A8YTM0</accession>
<dbReference type="AlphaFoldDB" id="A0A0A8YTM0"/>
<name>A0A0A8YTM0_ARUDO</name>
<reference evidence="1" key="1">
    <citation type="submission" date="2014-09" db="EMBL/GenBank/DDBJ databases">
        <authorList>
            <person name="Magalhaes I.L.F."/>
            <person name="Oliveira U."/>
            <person name="Santos F.R."/>
            <person name="Vidigal T.H.D.A."/>
            <person name="Brescovit A.D."/>
            <person name="Santos A.J."/>
        </authorList>
    </citation>
    <scope>NUCLEOTIDE SEQUENCE</scope>
    <source>
        <tissue evidence="1">Shoot tissue taken approximately 20 cm above the soil surface</tissue>
    </source>
</reference>
<dbReference type="EMBL" id="GBRH01267486">
    <property type="protein sequence ID" value="JAD30409.1"/>
    <property type="molecule type" value="Transcribed_RNA"/>
</dbReference>